<keyword evidence="4" id="KW-1185">Reference proteome</keyword>
<dbReference type="InterPro" id="IPR005770">
    <property type="entry name" value="PhnD"/>
</dbReference>
<comment type="similarity">
    <text evidence="1">Belongs to the phosphate/phosphite/phosphonate binding protein family.</text>
</comment>
<keyword evidence="2" id="KW-0732">Signal</keyword>
<sequence length="286" mass="30732">MSFAIASTAVISSTTAAKAAECERPARLRIAFVPQGELQDDGAAMKPLFDDLEHVLRMPVEIITPASYGAVTEGLLAGALDVARLGPATYVSAHKNDPQITPFATLLRMADGFSDGNTAAYYSMLIVLQHGPITSISGLKGKRLALADPDSTSGALIPLHVFSRQLGTSLDKYFSRIGYSGNHEQSVAAVLNKEVDAAFIASANLGSLIAAGKVKRSDIRVLWKSAPIPFDPFVYRGQLCEDIKKKIRAVFFNKKSANVQSTLSAIHAKEFVPAVDKNYNIIRDLP</sequence>
<proteinExistence type="inferred from homology"/>
<dbReference type="RefSeq" id="WP_408169768.1">
    <property type="nucleotide sequence ID" value="NZ_JAQQFR010000015.1"/>
</dbReference>
<name>A0ABW8ZC83_9BURK</name>
<dbReference type="EMBL" id="JAQQFR010000015">
    <property type="protein sequence ID" value="MFL9880759.1"/>
    <property type="molecule type" value="Genomic_DNA"/>
</dbReference>
<reference evidence="3 4" key="1">
    <citation type="journal article" date="2024" name="Chem. Sci.">
        <title>Discovery of megapolipeptins by genome mining of a Burkholderiales bacteria collection.</title>
        <authorList>
            <person name="Paulo B.S."/>
            <person name="Recchia M.J.J."/>
            <person name="Lee S."/>
            <person name="Fergusson C.H."/>
            <person name="Romanowski S.B."/>
            <person name="Hernandez A."/>
            <person name="Krull N."/>
            <person name="Liu D.Y."/>
            <person name="Cavanagh H."/>
            <person name="Bos A."/>
            <person name="Gray C.A."/>
            <person name="Murphy B.T."/>
            <person name="Linington R.G."/>
            <person name="Eustaquio A.S."/>
        </authorList>
    </citation>
    <scope>NUCLEOTIDE SEQUENCE [LARGE SCALE GENOMIC DNA]</scope>
    <source>
        <strain evidence="3 4">RL21-008-BIB-B</strain>
    </source>
</reference>
<dbReference type="Proteomes" id="UP001629214">
    <property type="component" value="Unassembled WGS sequence"/>
</dbReference>
<accession>A0ABW8ZC83</accession>
<dbReference type="PANTHER" id="PTHR35841">
    <property type="entry name" value="PHOSPHONATES-BINDING PERIPLASMIC PROTEIN"/>
    <property type="match status" value="1"/>
</dbReference>
<evidence type="ECO:0000256" key="2">
    <source>
        <dbReference type="ARBA" id="ARBA00022729"/>
    </source>
</evidence>
<evidence type="ECO:0000313" key="4">
    <source>
        <dbReference type="Proteomes" id="UP001629214"/>
    </source>
</evidence>
<evidence type="ECO:0000313" key="3">
    <source>
        <dbReference type="EMBL" id="MFL9880759.1"/>
    </source>
</evidence>
<dbReference type="CDD" id="cd01071">
    <property type="entry name" value="PBP2_PhnD_like"/>
    <property type="match status" value="1"/>
</dbReference>
<protein>
    <submittedName>
        <fullName evidence="3">Phosphate/phosphite/phosphonate ABC transporter substrate-binding protein</fullName>
    </submittedName>
</protein>
<dbReference type="SUPFAM" id="SSF53850">
    <property type="entry name" value="Periplasmic binding protein-like II"/>
    <property type="match status" value="1"/>
</dbReference>
<dbReference type="PANTHER" id="PTHR35841:SF1">
    <property type="entry name" value="PHOSPHONATES-BINDING PERIPLASMIC PROTEIN"/>
    <property type="match status" value="1"/>
</dbReference>
<evidence type="ECO:0000256" key="1">
    <source>
        <dbReference type="ARBA" id="ARBA00007162"/>
    </source>
</evidence>
<dbReference type="Gene3D" id="3.40.190.10">
    <property type="entry name" value="Periplasmic binding protein-like II"/>
    <property type="match status" value="2"/>
</dbReference>
<dbReference type="NCBIfam" id="TIGR01098">
    <property type="entry name" value="3A0109s03R"/>
    <property type="match status" value="1"/>
</dbReference>
<comment type="caution">
    <text evidence="3">The sequence shown here is derived from an EMBL/GenBank/DDBJ whole genome shotgun (WGS) entry which is preliminary data.</text>
</comment>
<organism evidence="3 4">
    <name type="scientific">Herbaspirillum rhizosphaerae</name>
    <dbReference type="NCBI Taxonomy" id="346179"/>
    <lineage>
        <taxon>Bacteria</taxon>
        <taxon>Pseudomonadati</taxon>
        <taxon>Pseudomonadota</taxon>
        <taxon>Betaproteobacteria</taxon>
        <taxon>Burkholderiales</taxon>
        <taxon>Oxalobacteraceae</taxon>
        <taxon>Herbaspirillum</taxon>
    </lineage>
</organism>
<gene>
    <name evidence="3" type="ORF">PQR63_20345</name>
</gene>
<dbReference type="Pfam" id="PF12974">
    <property type="entry name" value="Phosphonate-bd"/>
    <property type="match status" value="1"/>
</dbReference>